<accession>A0AAW2JB80</accession>
<name>A0AAW2JB80_9LAMI</name>
<proteinExistence type="predicted"/>
<protein>
    <submittedName>
        <fullName evidence="1">Secreted RxLR effector protein</fullName>
    </submittedName>
</protein>
<gene>
    <name evidence="1" type="ORF">Scaly_2609800</name>
</gene>
<dbReference type="CDD" id="cd09272">
    <property type="entry name" value="RNase_HI_RT_Ty1"/>
    <property type="match status" value="1"/>
</dbReference>
<dbReference type="AlphaFoldDB" id="A0AAW2JB80"/>
<evidence type="ECO:0000313" key="1">
    <source>
        <dbReference type="EMBL" id="KAL0292004.1"/>
    </source>
</evidence>
<comment type="caution">
    <text evidence="1">The sequence shown here is derived from an EMBL/GenBank/DDBJ whole genome shotgun (WGS) entry which is preliminary data.</text>
</comment>
<dbReference type="PANTHER" id="PTHR11439">
    <property type="entry name" value="GAG-POL-RELATED RETROTRANSPOSON"/>
    <property type="match status" value="1"/>
</dbReference>
<reference evidence="1" key="1">
    <citation type="submission" date="2020-06" db="EMBL/GenBank/DDBJ databases">
        <authorList>
            <person name="Li T."/>
            <person name="Hu X."/>
            <person name="Zhang T."/>
            <person name="Song X."/>
            <person name="Zhang H."/>
            <person name="Dai N."/>
            <person name="Sheng W."/>
            <person name="Hou X."/>
            <person name="Wei L."/>
        </authorList>
    </citation>
    <scope>NUCLEOTIDE SEQUENCE</scope>
    <source>
        <strain evidence="1">KEN8</strain>
        <tissue evidence="1">Leaf</tissue>
    </source>
</reference>
<organism evidence="1">
    <name type="scientific">Sesamum calycinum</name>
    <dbReference type="NCBI Taxonomy" id="2727403"/>
    <lineage>
        <taxon>Eukaryota</taxon>
        <taxon>Viridiplantae</taxon>
        <taxon>Streptophyta</taxon>
        <taxon>Embryophyta</taxon>
        <taxon>Tracheophyta</taxon>
        <taxon>Spermatophyta</taxon>
        <taxon>Magnoliopsida</taxon>
        <taxon>eudicotyledons</taxon>
        <taxon>Gunneridae</taxon>
        <taxon>Pentapetalae</taxon>
        <taxon>asterids</taxon>
        <taxon>lamiids</taxon>
        <taxon>Lamiales</taxon>
        <taxon>Pedaliaceae</taxon>
        <taxon>Sesamum</taxon>
    </lineage>
</organism>
<reference evidence="1" key="2">
    <citation type="journal article" date="2024" name="Plant">
        <title>Genomic evolution and insights into agronomic trait innovations of Sesamum species.</title>
        <authorList>
            <person name="Miao H."/>
            <person name="Wang L."/>
            <person name="Qu L."/>
            <person name="Liu H."/>
            <person name="Sun Y."/>
            <person name="Le M."/>
            <person name="Wang Q."/>
            <person name="Wei S."/>
            <person name="Zheng Y."/>
            <person name="Lin W."/>
            <person name="Duan Y."/>
            <person name="Cao H."/>
            <person name="Xiong S."/>
            <person name="Wang X."/>
            <person name="Wei L."/>
            <person name="Li C."/>
            <person name="Ma Q."/>
            <person name="Ju M."/>
            <person name="Zhao R."/>
            <person name="Li G."/>
            <person name="Mu C."/>
            <person name="Tian Q."/>
            <person name="Mei H."/>
            <person name="Zhang T."/>
            <person name="Gao T."/>
            <person name="Zhang H."/>
        </authorList>
    </citation>
    <scope>NUCLEOTIDE SEQUENCE</scope>
    <source>
        <strain evidence="1">KEN8</strain>
    </source>
</reference>
<dbReference type="EMBL" id="JACGWM010001534">
    <property type="protein sequence ID" value="KAL0292004.1"/>
    <property type="molecule type" value="Genomic_DNA"/>
</dbReference>
<sequence length="748" mass="83439">MDLDQNSFDSSKPSIHNNVVRKLPLPNYGLTSRGIIRIEESCTILVNEETCSLFSCLMSRGERRLRCNSVDGSGITPSNMIHLESSDHAMSILDMPQQKHSSGLRWPKDHWVKMLSLVEKLGDLKVGLDNDTYIDVIIQLLPPSYDPFLINYNMNGLEKCIHELINMLVQYEATIHKSTPAVLERSRKLSKDEMILRLGNGKTVAAARISQFRASGGCVVRHGHHKPYLVQSEYVGRTVDSKRGSVPLSLYDREFSMHLEMPPLAISKIQSSYARDCHDSSSQRTNSRAIGIGNPSHTDQALRGFHMTIPASHFILSASLHRTLDAQSRGPRLGTFQTDPLGVGFIAAKLMHCPTPRVNLSICGYFVVILKPRSISVGGSQDQGLVMDGSGNKNGEQTTPVAVREKRQRIRSSKRYLSGGTQYSWKRVLLEKSSEPPQQNDATSFGPSVPTNGALVLRRSTRESRPPERYVFVGLTSQLDNDTRTYGEAMLDIHSDKWLETMKSKMDSDGFKSIKAFKARLVANGYAQRPGVDFQETYSSVAMTKSIWKLLPIAACLEETQDRKLKARIPSMRQGIKLSKKQSPKTDEELKRMLHIPYASAVGSIQYVVQYTKHDVAYALSLTSRYQACTGEAHWSAVKIILKYLRWTKDIFLIYGRGDLILEGNSDASFKSDDGDAMSQSGFVFKLNGGVVAWKSSKQATTVDSTMEVEYIAASEVAKEAIWMKNYIQELSVVPSITELVSVIITGR</sequence>
<dbReference type="PANTHER" id="PTHR11439:SF496">
    <property type="entry name" value="RNA-DIRECTED DNA POLYMERASE"/>
    <property type="match status" value="1"/>
</dbReference>